<proteinExistence type="predicted"/>
<evidence type="ECO:0000313" key="1">
    <source>
        <dbReference type="EMBL" id="QHS98393.1"/>
    </source>
</evidence>
<dbReference type="AlphaFoldDB" id="A0A6C0C4E8"/>
<protein>
    <submittedName>
        <fullName evidence="1">Uncharacterized protein</fullName>
    </submittedName>
</protein>
<organism evidence="1">
    <name type="scientific">viral metagenome</name>
    <dbReference type="NCBI Taxonomy" id="1070528"/>
    <lineage>
        <taxon>unclassified sequences</taxon>
        <taxon>metagenomes</taxon>
        <taxon>organismal metagenomes</taxon>
    </lineage>
</organism>
<sequence>MNNNIFINPKLNTYKHGGGKIHYPIKLKTNFKNINITNESSINICIYRINNQEQHKPFLQYLLYKFDKPDIISFPFKKIKQKDNPKNIADKLAQKLLNYKIESMGYIISNDIFYFFYKDNTTLTVSNKFKNDKLWWCLIDEICNHNQVLNFPIHKKCYQLFYKNPSLIYLKKNKRKLDIPIIAYYGDTIELINYIASLGLRASQYRTFGPYYYFSSYIKSIAWGGWTSNYKKRLILNKKITDDNGKYKQGGLIRFALFLDKHYVMLYQKNDLFYKFIDNLNNIDKKSSKKLKNIKLFDWTNQYNSLVLGNIKYKNLSGYFNINTEYVVKDFNQQIVLSTHEIDTKTLKTNWDPLYKKYLIK</sequence>
<dbReference type="EMBL" id="MN739316">
    <property type="protein sequence ID" value="QHS98393.1"/>
    <property type="molecule type" value="Genomic_DNA"/>
</dbReference>
<reference evidence="1" key="1">
    <citation type="journal article" date="2020" name="Nature">
        <title>Giant virus diversity and host interactions through global metagenomics.</title>
        <authorList>
            <person name="Schulz F."/>
            <person name="Roux S."/>
            <person name="Paez-Espino D."/>
            <person name="Jungbluth S."/>
            <person name="Walsh D.A."/>
            <person name="Denef V.J."/>
            <person name="McMahon K.D."/>
            <person name="Konstantinidis K.T."/>
            <person name="Eloe-Fadrosh E.A."/>
            <person name="Kyrpides N.C."/>
            <person name="Woyke T."/>
        </authorList>
    </citation>
    <scope>NUCLEOTIDE SEQUENCE</scope>
    <source>
        <strain evidence="1">GVMAG-M-3300020185-18</strain>
    </source>
</reference>
<name>A0A6C0C4E8_9ZZZZ</name>
<accession>A0A6C0C4E8</accession>